<sequence>MKKFSLLNHERIPMHEIMAEDEISSVLKQYGIGKEQLPKIKVNDPVIKEINATVGDVVKITRINPTSGKSYYYRLVIE</sequence>
<dbReference type="Gene3D" id="3.90.940.20">
    <property type="entry name" value="RPB5-like RNA polymerase subunit"/>
    <property type="match status" value="1"/>
</dbReference>
<keyword evidence="3 5" id="KW-0548">Nucleotidyltransferase</keyword>
<evidence type="ECO:0000256" key="2">
    <source>
        <dbReference type="ARBA" id="ARBA00023163"/>
    </source>
</evidence>
<organism evidence="5 6">
    <name type="scientific">Methanosalsum natronophilum</name>
    <dbReference type="NCBI Taxonomy" id="768733"/>
    <lineage>
        <taxon>Archaea</taxon>
        <taxon>Methanobacteriati</taxon>
        <taxon>Methanobacteriota</taxon>
        <taxon>Stenosarchaea group</taxon>
        <taxon>Methanomicrobia</taxon>
        <taxon>Methanosarcinales</taxon>
        <taxon>Methanosarcinaceae</taxon>
        <taxon>Methanosalsum</taxon>
    </lineage>
</organism>
<evidence type="ECO:0000259" key="4">
    <source>
        <dbReference type="Pfam" id="PF01191"/>
    </source>
</evidence>
<dbReference type="Proteomes" id="UP000284763">
    <property type="component" value="Unassembled WGS sequence"/>
</dbReference>
<dbReference type="GO" id="GO:0006366">
    <property type="term" value="P:transcription by RNA polymerase II"/>
    <property type="evidence" value="ECO:0007669"/>
    <property type="project" value="TreeGrafter"/>
</dbReference>
<dbReference type="InterPro" id="IPR000783">
    <property type="entry name" value="RNA_pol_subH/Rpb5_C"/>
</dbReference>
<dbReference type="SUPFAM" id="SSF55287">
    <property type="entry name" value="RPB5-like RNA polymerase subunit"/>
    <property type="match status" value="1"/>
</dbReference>
<dbReference type="GO" id="GO:0003677">
    <property type="term" value="F:DNA binding"/>
    <property type="evidence" value="ECO:0007669"/>
    <property type="project" value="InterPro"/>
</dbReference>
<name>A0A424YV24_9EURY</name>
<dbReference type="GO" id="GO:0000428">
    <property type="term" value="C:DNA-directed RNA polymerase complex"/>
    <property type="evidence" value="ECO:0007669"/>
    <property type="project" value="UniProtKB-KW"/>
</dbReference>
<dbReference type="PANTHER" id="PTHR10535">
    <property type="entry name" value="DNA-DIRECTED RNA POLYMERASES I, II, AND III SUBUNIT RPABC1"/>
    <property type="match status" value="1"/>
</dbReference>
<dbReference type="HAMAP" id="MF_00025">
    <property type="entry name" value="RNApol_Rpo5_RPB5"/>
    <property type="match status" value="1"/>
</dbReference>
<reference evidence="5 6" key="1">
    <citation type="submission" date="2018-08" db="EMBL/GenBank/DDBJ databases">
        <title>The metabolism and importance of syntrophic acetate oxidation coupled to methane or sulfide production in haloalkaline environments.</title>
        <authorList>
            <person name="Timmers P.H.A."/>
            <person name="Vavourakis C.D."/>
            <person name="Sorokin D.Y."/>
            <person name="Sinninghe Damste J.S."/>
            <person name="Muyzer G."/>
            <person name="Stams A.J.M."/>
            <person name="Plugge C.M."/>
        </authorList>
    </citation>
    <scope>NUCLEOTIDE SEQUENCE [LARGE SCALE GENOMIC DNA]</scope>
    <source>
        <strain evidence="5">MSAO_Arc3</strain>
    </source>
</reference>
<protein>
    <recommendedName>
        <fullName evidence="3">DNA-directed RNA polymerase subunit Rpo5</fullName>
        <ecNumber evidence="3">2.7.7.6</ecNumber>
    </recommendedName>
    <alternativeName>
        <fullName evidence="3">DNA-directed RNA polymerase subunit H</fullName>
    </alternativeName>
</protein>
<evidence type="ECO:0000313" key="6">
    <source>
        <dbReference type="Proteomes" id="UP000284763"/>
    </source>
</evidence>
<dbReference type="GO" id="GO:0005737">
    <property type="term" value="C:cytoplasm"/>
    <property type="evidence" value="ECO:0007669"/>
    <property type="project" value="UniProtKB-SubCell"/>
</dbReference>
<proteinExistence type="inferred from homology"/>
<dbReference type="EC" id="2.7.7.6" evidence="3"/>
<comment type="caution">
    <text evidence="5">The sequence shown here is derived from an EMBL/GenBank/DDBJ whole genome shotgun (WGS) entry which is preliminary data.</text>
</comment>
<dbReference type="InterPro" id="IPR014381">
    <property type="entry name" value="Arch_Rpo5/euc_Rpb5"/>
</dbReference>
<comment type="similarity">
    <text evidence="3">Belongs to the archaeal Rpo5/eukaryotic RPB5 RNA polymerase subunit family.</text>
</comment>
<feature type="domain" description="RNA polymerase subunit H/Rpb5 C-terminal" evidence="4">
    <location>
        <begin position="5"/>
        <end position="76"/>
    </location>
</feature>
<dbReference type="AlphaFoldDB" id="A0A424YV24"/>
<comment type="subcellular location">
    <subcellularLocation>
        <location evidence="3">Cytoplasm</location>
    </subcellularLocation>
</comment>
<comment type="catalytic activity">
    <reaction evidence="3">
        <text>RNA(n) + a ribonucleoside 5'-triphosphate = RNA(n+1) + diphosphate</text>
        <dbReference type="Rhea" id="RHEA:21248"/>
        <dbReference type="Rhea" id="RHEA-COMP:14527"/>
        <dbReference type="Rhea" id="RHEA-COMP:17342"/>
        <dbReference type="ChEBI" id="CHEBI:33019"/>
        <dbReference type="ChEBI" id="CHEBI:61557"/>
        <dbReference type="ChEBI" id="CHEBI:140395"/>
        <dbReference type="EC" id="2.7.7.6"/>
    </reaction>
</comment>
<dbReference type="GO" id="GO:0042797">
    <property type="term" value="P:tRNA transcription by RNA polymerase III"/>
    <property type="evidence" value="ECO:0007669"/>
    <property type="project" value="TreeGrafter"/>
</dbReference>
<dbReference type="InterPro" id="IPR035913">
    <property type="entry name" value="RPB5-like_sf"/>
</dbReference>
<dbReference type="Pfam" id="PF01191">
    <property type="entry name" value="RNA_pol_Rpb5_C"/>
    <property type="match status" value="1"/>
</dbReference>
<gene>
    <name evidence="3" type="primary">rpo5</name>
    <name evidence="3" type="synonym">rpoH</name>
    <name evidence="5" type="ORF">D5R95_06560</name>
</gene>
<keyword evidence="3 5" id="KW-0808">Transferase</keyword>
<dbReference type="GO" id="GO:0003899">
    <property type="term" value="F:DNA-directed RNA polymerase activity"/>
    <property type="evidence" value="ECO:0007669"/>
    <property type="project" value="UniProtKB-UniRule"/>
</dbReference>
<evidence type="ECO:0000256" key="1">
    <source>
        <dbReference type="ARBA" id="ARBA00022478"/>
    </source>
</evidence>
<dbReference type="PANTHER" id="PTHR10535:SF0">
    <property type="entry name" value="DNA-DIRECTED RNA POLYMERASES I, II, AND III SUBUNIT RPABC1"/>
    <property type="match status" value="1"/>
</dbReference>
<keyword evidence="2 3" id="KW-0804">Transcription</keyword>
<comment type="subunit">
    <text evidence="3">Part of the RNA polymerase complex.</text>
</comment>
<keyword evidence="1 3" id="KW-0240">DNA-directed RNA polymerase</keyword>
<dbReference type="NCBIfam" id="NF007129">
    <property type="entry name" value="PRK09570.1"/>
    <property type="match status" value="1"/>
</dbReference>
<dbReference type="EMBL" id="QZAB01000416">
    <property type="protein sequence ID" value="RQD82998.1"/>
    <property type="molecule type" value="Genomic_DNA"/>
</dbReference>
<evidence type="ECO:0000313" key="5">
    <source>
        <dbReference type="EMBL" id="RQD82998.1"/>
    </source>
</evidence>
<dbReference type="GO" id="GO:0006362">
    <property type="term" value="P:transcription elongation by RNA polymerase I"/>
    <property type="evidence" value="ECO:0007669"/>
    <property type="project" value="TreeGrafter"/>
</dbReference>
<comment type="function">
    <text evidence="3">DNA-dependent RNA polymerase (RNAP) catalyzes the transcription of DNA into RNA using the four ribonucleoside triphosphates as substrates.</text>
</comment>
<keyword evidence="3" id="KW-0963">Cytoplasm</keyword>
<accession>A0A424YV24</accession>
<evidence type="ECO:0000256" key="3">
    <source>
        <dbReference type="HAMAP-Rule" id="MF_00025"/>
    </source>
</evidence>
<dbReference type="RefSeq" id="WP_259133012.1">
    <property type="nucleotide sequence ID" value="NZ_JANUCS010000001.1"/>
</dbReference>